<proteinExistence type="predicted"/>
<protein>
    <submittedName>
        <fullName evidence="1">Uncharacterized protein</fullName>
    </submittedName>
</protein>
<dbReference type="AlphaFoldDB" id="A0AAE0ZHH2"/>
<dbReference type="Proteomes" id="UP001283361">
    <property type="component" value="Unassembled WGS sequence"/>
</dbReference>
<name>A0AAE0ZHH2_9GAST</name>
<comment type="caution">
    <text evidence="1">The sequence shown here is derived from an EMBL/GenBank/DDBJ whole genome shotgun (WGS) entry which is preliminary data.</text>
</comment>
<evidence type="ECO:0000313" key="2">
    <source>
        <dbReference type="Proteomes" id="UP001283361"/>
    </source>
</evidence>
<accession>A0AAE0ZHH2</accession>
<reference evidence="1" key="1">
    <citation type="journal article" date="2023" name="G3 (Bethesda)">
        <title>A reference genome for the long-term kleptoplast-retaining sea slug Elysia crispata morphotype clarki.</title>
        <authorList>
            <person name="Eastman K.E."/>
            <person name="Pendleton A.L."/>
            <person name="Shaikh M.A."/>
            <person name="Suttiyut T."/>
            <person name="Ogas R."/>
            <person name="Tomko P."/>
            <person name="Gavelis G."/>
            <person name="Widhalm J.R."/>
            <person name="Wisecaver J.H."/>
        </authorList>
    </citation>
    <scope>NUCLEOTIDE SEQUENCE</scope>
    <source>
        <strain evidence="1">ECLA1</strain>
    </source>
</reference>
<dbReference type="EMBL" id="JAWDGP010003930">
    <property type="protein sequence ID" value="KAK3769417.1"/>
    <property type="molecule type" value="Genomic_DNA"/>
</dbReference>
<organism evidence="1 2">
    <name type="scientific">Elysia crispata</name>
    <name type="common">lettuce slug</name>
    <dbReference type="NCBI Taxonomy" id="231223"/>
    <lineage>
        <taxon>Eukaryota</taxon>
        <taxon>Metazoa</taxon>
        <taxon>Spiralia</taxon>
        <taxon>Lophotrochozoa</taxon>
        <taxon>Mollusca</taxon>
        <taxon>Gastropoda</taxon>
        <taxon>Heterobranchia</taxon>
        <taxon>Euthyneura</taxon>
        <taxon>Panpulmonata</taxon>
        <taxon>Sacoglossa</taxon>
        <taxon>Placobranchoidea</taxon>
        <taxon>Plakobranchidae</taxon>
        <taxon>Elysia</taxon>
    </lineage>
</organism>
<keyword evidence="2" id="KW-1185">Reference proteome</keyword>
<sequence>MGGWGGISGGQRGSVVGSRYFRDKGDVGEYTRQTETFILFNSHHFSSLAHLTFTFCNSDTSSISGQYLLSTTVHVLEGDNPLVEPFSAGMVNINQEVPLVKARTRLDFGKLPPAVKSHRLFGTL</sequence>
<evidence type="ECO:0000313" key="1">
    <source>
        <dbReference type="EMBL" id="KAK3769417.1"/>
    </source>
</evidence>
<gene>
    <name evidence="1" type="ORF">RRG08_009569</name>
</gene>